<keyword evidence="2" id="KW-1185">Reference proteome</keyword>
<proteinExistence type="predicted"/>
<dbReference type="Proteomes" id="UP000299102">
    <property type="component" value="Unassembled WGS sequence"/>
</dbReference>
<dbReference type="AlphaFoldDB" id="A0A4C1ZS37"/>
<name>A0A4C1ZS37_EUMVA</name>
<gene>
    <name evidence="1" type="ORF">EVAR_65249_1</name>
</gene>
<dbReference type="EMBL" id="BGZK01002089">
    <property type="protein sequence ID" value="GBP90538.1"/>
    <property type="molecule type" value="Genomic_DNA"/>
</dbReference>
<evidence type="ECO:0000313" key="2">
    <source>
        <dbReference type="Proteomes" id="UP000299102"/>
    </source>
</evidence>
<protein>
    <submittedName>
        <fullName evidence="1">Uncharacterized protein</fullName>
    </submittedName>
</protein>
<organism evidence="1 2">
    <name type="scientific">Eumeta variegata</name>
    <name type="common">Bagworm moth</name>
    <name type="synonym">Eumeta japonica</name>
    <dbReference type="NCBI Taxonomy" id="151549"/>
    <lineage>
        <taxon>Eukaryota</taxon>
        <taxon>Metazoa</taxon>
        <taxon>Ecdysozoa</taxon>
        <taxon>Arthropoda</taxon>
        <taxon>Hexapoda</taxon>
        <taxon>Insecta</taxon>
        <taxon>Pterygota</taxon>
        <taxon>Neoptera</taxon>
        <taxon>Endopterygota</taxon>
        <taxon>Lepidoptera</taxon>
        <taxon>Glossata</taxon>
        <taxon>Ditrysia</taxon>
        <taxon>Tineoidea</taxon>
        <taxon>Psychidae</taxon>
        <taxon>Oiketicinae</taxon>
        <taxon>Eumeta</taxon>
    </lineage>
</organism>
<evidence type="ECO:0000313" key="1">
    <source>
        <dbReference type="EMBL" id="GBP90538.1"/>
    </source>
</evidence>
<sequence>MHGHPQSQRSRLCFAGLLNRNKLFSRRTPRQRSLEIPLLAYTLASWVRIEYLVEESESPELADWTKQQRKLLVTSPLYYVRD</sequence>
<reference evidence="1 2" key="1">
    <citation type="journal article" date="2019" name="Commun. Biol.">
        <title>The bagworm genome reveals a unique fibroin gene that provides high tensile strength.</title>
        <authorList>
            <person name="Kono N."/>
            <person name="Nakamura H."/>
            <person name="Ohtoshi R."/>
            <person name="Tomita M."/>
            <person name="Numata K."/>
            <person name="Arakawa K."/>
        </authorList>
    </citation>
    <scope>NUCLEOTIDE SEQUENCE [LARGE SCALE GENOMIC DNA]</scope>
</reference>
<accession>A0A4C1ZS37</accession>
<comment type="caution">
    <text evidence="1">The sequence shown here is derived from an EMBL/GenBank/DDBJ whole genome shotgun (WGS) entry which is preliminary data.</text>
</comment>